<dbReference type="AlphaFoldDB" id="A0A0R3R5Y6"/>
<accession>A0A0R3R5Y6</accession>
<evidence type="ECO:0000313" key="2">
    <source>
        <dbReference type="WBParaSite" id="BTMF_0001543001-mRNA-1"/>
    </source>
</evidence>
<feature type="transmembrane region" description="Helical" evidence="1">
    <location>
        <begin position="31"/>
        <end position="53"/>
    </location>
</feature>
<evidence type="ECO:0000256" key="1">
    <source>
        <dbReference type="SAM" id="Phobius"/>
    </source>
</evidence>
<keyword evidence="1" id="KW-0812">Transmembrane</keyword>
<keyword evidence="1" id="KW-1133">Transmembrane helix</keyword>
<dbReference type="WBParaSite" id="BTMF_0001543001-mRNA-1">
    <property type="protein sequence ID" value="BTMF_0001543001-mRNA-1"/>
    <property type="gene ID" value="BTMF_0001543001"/>
</dbReference>
<reference evidence="2" key="1">
    <citation type="submission" date="2017-02" db="UniProtKB">
        <authorList>
            <consortium name="WormBaseParasite"/>
        </authorList>
    </citation>
    <scope>IDENTIFICATION</scope>
</reference>
<organism evidence="2">
    <name type="scientific">Brugia timori</name>
    <dbReference type="NCBI Taxonomy" id="42155"/>
    <lineage>
        <taxon>Eukaryota</taxon>
        <taxon>Metazoa</taxon>
        <taxon>Ecdysozoa</taxon>
        <taxon>Nematoda</taxon>
        <taxon>Chromadorea</taxon>
        <taxon>Rhabditida</taxon>
        <taxon>Spirurina</taxon>
        <taxon>Spiruromorpha</taxon>
        <taxon>Filarioidea</taxon>
        <taxon>Onchocercidae</taxon>
        <taxon>Brugia</taxon>
    </lineage>
</organism>
<proteinExistence type="predicted"/>
<protein>
    <submittedName>
        <fullName evidence="2">Uncharacterized protein</fullName>
    </submittedName>
</protein>
<name>A0A0R3R5Y6_9BILA</name>
<sequence length="62" mass="7493">MWFSFWKKFCRTRIFSKSLGKHESRNISCMFYFPISLFSLFIVTVELIVFSLIKVQIDIYAE</sequence>
<keyword evidence="1" id="KW-0472">Membrane</keyword>